<name>X6NM56_RETFI</name>
<dbReference type="Gene3D" id="1.10.418.10">
    <property type="entry name" value="Calponin-like domain"/>
    <property type="match status" value="1"/>
</dbReference>
<dbReference type="AlphaFoldDB" id="X6NM56"/>
<dbReference type="Pfam" id="PF00307">
    <property type="entry name" value="CH"/>
    <property type="match status" value="1"/>
</dbReference>
<dbReference type="InterPro" id="IPR036872">
    <property type="entry name" value="CH_dom_sf"/>
</dbReference>
<evidence type="ECO:0000313" key="3">
    <source>
        <dbReference type="Proteomes" id="UP000023152"/>
    </source>
</evidence>
<dbReference type="GO" id="GO:0015629">
    <property type="term" value="C:actin cytoskeleton"/>
    <property type="evidence" value="ECO:0007669"/>
    <property type="project" value="TreeGrafter"/>
</dbReference>
<dbReference type="InterPro" id="IPR003096">
    <property type="entry name" value="SM22_calponin"/>
</dbReference>
<dbReference type="GO" id="GO:0007015">
    <property type="term" value="P:actin filament organization"/>
    <property type="evidence" value="ECO:0007669"/>
    <property type="project" value="TreeGrafter"/>
</dbReference>
<dbReference type="OrthoDB" id="21595at2759"/>
<sequence length="159" mass="17437">MAYAGKAYGFTAEQLEKQKSKYDTVMEGQVVDWLNRCLGTKLKAGGPQQLQKDLQNGVLLCKLALKLKPGSVSEKTCEKMVGNMTFDIQRISAFTAVAKEIGLETHSSFEAQDLRETEKGNMTAVLIGLYNLGVHCYKKKIKNGEGGIEPVANTGTKFK</sequence>
<keyword evidence="3" id="KW-1185">Reference proteome</keyword>
<dbReference type="PROSITE" id="PS50021">
    <property type="entry name" value="CH"/>
    <property type="match status" value="1"/>
</dbReference>
<dbReference type="PRINTS" id="PR00888">
    <property type="entry name" value="SM22CALPONIN"/>
</dbReference>
<dbReference type="SUPFAM" id="SSF47576">
    <property type="entry name" value="Calponin-homology domain, CH-domain"/>
    <property type="match status" value="1"/>
</dbReference>
<dbReference type="PANTHER" id="PTHR47385">
    <property type="entry name" value="CALPONIN"/>
    <property type="match status" value="1"/>
</dbReference>
<evidence type="ECO:0000313" key="2">
    <source>
        <dbReference type="EMBL" id="ETO26998.1"/>
    </source>
</evidence>
<dbReference type="Proteomes" id="UP000023152">
    <property type="component" value="Unassembled WGS sequence"/>
</dbReference>
<comment type="caution">
    <text evidence="2">The sequence shown here is derived from an EMBL/GenBank/DDBJ whole genome shotgun (WGS) entry which is preliminary data.</text>
</comment>
<reference evidence="2 3" key="1">
    <citation type="journal article" date="2013" name="Curr. Biol.">
        <title>The Genome of the Foraminiferan Reticulomyxa filosa.</title>
        <authorList>
            <person name="Glockner G."/>
            <person name="Hulsmann N."/>
            <person name="Schleicher M."/>
            <person name="Noegel A.A."/>
            <person name="Eichinger L."/>
            <person name="Gallinger C."/>
            <person name="Pawlowski J."/>
            <person name="Sierra R."/>
            <person name="Euteneuer U."/>
            <person name="Pillet L."/>
            <person name="Moustafa A."/>
            <person name="Platzer M."/>
            <person name="Groth M."/>
            <person name="Szafranski K."/>
            <person name="Schliwa M."/>
        </authorList>
    </citation>
    <scope>NUCLEOTIDE SEQUENCE [LARGE SCALE GENOMIC DNA]</scope>
</reference>
<dbReference type="InterPro" id="IPR050606">
    <property type="entry name" value="Calponin-like"/>
</dbReference>
<gene>
    <name evidence="2" type="ORF">RFI_10132</name>
</gene>
<dbReference type="PANTHER" id="PTHR47385:SF14">
    <property type="entry name" value="TRANSGELIN"/>
    <property type="match status" value="1"/>
</dbReference>
<dbReference type="EMBL" id="ASPP01007516">
    <property type="protein sequence ID" value="ETO26998.1"/>
    <property type="molecule type" value="Genomic_DNA"/>
</dbReference>
<dbReference type="CDD" id="cd00014">
    <property type="entry name" value="CH_SF"/>
    <property type="match status" value="1"/>
</dbReference>
<dbReference type="SMART" id="SM00033">
    <property type="entry name" value="CH"/>
    <property type="match status" value="1"/>
</dbReference>
<evidence type="ECO:0000259" key="1">
    <source>
        <dbReference type="PROSITE" id="PS50021"/>
    </source>
</evidence>
<proteinExistence type="predicted"/>
<feature type="domain" description="Calponin-homology (CH)" evidence="1">
    <location>
        <begin position="24"/>
        <end position="137"/>
    </location>
</feature>
<protein>
    <submittedName>
        <fullName evidence="2">Calponin domain-containing protein</fullName>
    </submittedName>
</protein>
<dbReference type="InterPro" id="IPR001715">
    <property type="entry name" value="CH_dom"/>
</dbReference>
<accession>X6NM56</accession>
<dbReference type="GO" id="GO:0051015">
    <property type="term" value="F:actin filament binding"/>
    <property type="evidence" value="ECO:0007669"/>
    <property type="project" value="TreeGrafter"/>
</dbReference>
<organism evidence="2 3">
    <name type="scientific">Reticulomyxa filosa</name>
    <dbReference type="NCBI Taxonomy" id="46433"/>
    <lineage>
        <taxon>Eukaryota</taxon>
        <taxon>Sar</taxon>
        <taxon>Rhizaria</taxon>
        <taxon>Retaria</taxon>
        <taxon>Foraminifera</taxon>
        <taxon>Monothalamids</taxon>
        <taxon>Reticulomyxidae</taxon>
        <taxon>Reticulomyxa</taxon>
    </lineage>
</organism>